<reference evidence="1" key="1">
    <citation type="submission" date="2025-02" db="EMBL/GenBank/DDBJ databases">
        <authorList>
            <consortium name="NCBI Genome Project"/>
        </authorList>
    </citation>
    <scope>NUCLEOTIDE SEQUENCE</scope>
</reference>
<dbReference type="VEuPathDB" id="FungiDB:An09g04020"/>
<protein>
    <submittedName>
        <fullName evidence="1">Uncharacterized protein</fullName>
    </submittedName>
</protein>
<dbReference type="KEGG" id="ang:An09g04020"/>
<dbReference type="GeneID" id="84592022"/>
<name>A0AAJ8BZP7_ASPNG</name>
<accession>A0AAJ8BZP7</accession>
<evidence type="ECO:0000313" key="1">
    <source>
        <dbReference type="RefSeq" id="XP_059606284.1"/>
    </source>
</evidence>
<reference evidence="1" key="2">
    <citation type="submission" date="2025-08" db="UniProtKB">
        <authorList>
            <consortium name="RefSeq"/>
        </authorList>
    </citation>
    <scope>IDENTIFICATION</scope>
</reference>
<proteinExistence type="predicted"/>
<gene>
    <name evidence="1" type="ORF">An09g04020</name>
</gene>
<sequence length="126" mass="13863">MYIHCRSRVPFATHSRVHAVAWLSHVYRSEPIACACVCDLASSNSPRCPDNITVFMKSNKRENLPAQGFRDADSRAGEILGDFVASLEGATLSDSRFTGQGRLCCHRVLKIGCRELEANPDEGLVP</sequence>
<dbReference type="AlphaFoldDB" id="A0AAJ8BZP7"/>
<dbReference type="RefSeq" id="XP_059606284.1">
    <property type="nucleotide sequence ID" value="XM_059749753.1"/>
</dbReference>
<organism evidence="1">
    <name type="scientific">Aspergillus niger</name>
    <dbReference type="NCBI Taxonomy" id="5061"/>
    <lineage>
        <taxon>Eukaryota</taxon>
        <taxon>Fungi</taxon>
        <taxon>Dikarya</taxon>
        <taxon>Ascomycota</taxon>
        <taxon>Pezizomycotina</taxon>
        <taxon>Eurotiomycetes</taxon>
        <taxon>Eurotiomycetidae</taxon>
        <taxon>Eurotiales</taxon>
        <taxon>Aspergillaceae</taxon>
        <taxon>Aspergillus</taxon>
        <taxon>Aspergillus subgen. Circumdati</taxon>
    </lineage>
</organism>